<protein>
    <submittedName>
        <fullName evidence="3">Uncharacterized protein</fullName>
    </submittedName>
</protein>
<evidence type="ECO:0000256" key="1">
    <source>
        <dbReference type="SAM" id="Coils"/>
    </source>
</evidence>
<dbReference type="AlphaFoldDB" id="V6LPH4"/>
<gene>
    <name evidence="3" type="ORF">SS50377_17943</name>
    <name evidence="4" type="ORF">SS50377_28072</name>
</gene>
<feature type="region of interest" description="Disordered" evidence="2">
    <location>
        <begin position="689"/>
        <end position="710"/>
    </location>
</feature>
<organism evidence="3">
    <name type="scientific">Spironucleus salmonicida</name>
    <dbReference type="NCBI Taxonomy" id="348837"/>
    <lineage>
        <taxon>Eukaryota</taxon>
        <taxon>Metamonada</taxon>
        <taxon>Diplomonadida</taxon>
        <taxon>Hexamitidae</taxon>
        <taxon>Hexamitinae</taxon>
        <taxon>Spironucleus</taxon>
    </lineage>
</organism>
<evidence type="ECO:0000313" key="5">
    <source>
        <dbReference type="Proteomes" id="UP000018208"/>
    </source>
</evidence>
<keyword evidence="1" id="KW-0175">Coiled coil</keyword>
<evidence type="ECO:0000313" key="4">
    <source>
        <dbReference type="EMBL" id="KAH0570097.1"/>
    </source>
</evidence>
<reference evidence="3 4" key="1">
    <citation type="journal article" date="2014" name="PLoS Genet.">
        <title>The Genome of Spironucleus salmonicida Highlights a Fish Pathogen Adapted to Fluctuating Environments.</title>
        <authorList>
            <person name="Xu F."/>
            <person name="Jerlstrom-Hultqvist J."/>
            <person name="Einarsson E."/>
            <person name="Astvaldsson A."/>
            <person name="Svard S.G."/>
            <person name="Andersson J.O."/>
        </authorList>
    </citation>
    <scope>NUCLEOTIDE SEQUENCE</scope>
    <source>
        <strain evidence="4">ATCC 50377</strain>
    </source>
</reference>
<dbReference type="EMBL" id="AUWU02000008">
    <property type="protein sequence ID" value="KAH0570097.1"/>
    <property type="molecule type" value="Genomic_DNA"/>
</dbReference>
<keyword evidence="5" id="KW-1185">Reference proteome</keyword>
<evidence type="ECO:0000313" key="3">
    <source>
        <dbReference type="EMBL" id="EST42624.1"/>
    </source>
</evidence>
<name>V6LPH4_9EUKA</name>
<dbReference type="EMBL" id="KI546159">
    <property type="protein sequence ID" value="EST42624.1"/>
    <property type="molecule type" value="Genomic_DNA"/>
</dbReference>
<evidence type="ECO:0000256" key="2">
    <source>
        <dbReference type="SAM" id="MobiDB-lite"/>
    </source>
</evidence>
<sequence length="710" mass="80872">MNIDELINLSSTPQVIEETLEDLQKKAYTNIERLSSPSLEIVIDSFKNLQEITSKNPELTIQAFQTAMNMISSTPNSPSTNQILAFLHQVFVSKDILFTEEHIILIFEVLRVSTQVDQNAFIFAETIIKSDIYKTFTFSTYSIPNLLISVLSKPNFSLNFILKLVELNQEIFYTNSENEIIRNNLKTLLAELDFIKQIMLKIEHFQVKGIESVNLIQLLMKFSDQSIFQPHTVAQFSLIADFYHSAAYSYIISYNNNIPTPLDQLEILQTLTSILLYYINNHILDNSTVENSKIFNYLILLISCSQHEILLATSLHLIDLISSNQSLTTLSITQIPNQNCDFTSILANIYKNPIFSQEIRTNSLSVLRKIICQNKEVFAASLSKEARKGVRGDVQSGFKMIARSFLVSKPTEIESVFGKAAKAYKAGLLKLERGDFEVDGRGLTTIISILLNNNDDGCFGIILELLQNALVVQHFGASVTESCKKLAEVQFVQNLCCKFFVSMKFLNCKIVYCKLISFIYENATTYALCGFNGNFEGFSEIITFLDSSKYYDALILSSLSIDIGTEVQHYNKGFKFVEKLQNALETLRLNPENFTIHFDFEKLISEKIKTFENETTCGQVQNTTKVVNRVSESQYNQLLAKCEKLEIENQQLKQKILTLESNNEQAELQNQPKTVEFQPEITPDEFFEQENIAPSRKHGRQRKMVTDTAE</sequence>
<dbReference type="Proteomes" id="UP000018208">
    <property type="component" value="Unassembled WGS sequence"/>
</dbReference>
<feature type="coiled-coil region" evidence="1">
    <location>
        <begin position="628"/>
        <end position="669"/>
    </location>
</feature>
<proteinExistence type="predicted"/>
<accession>V6LPH4</accession>
<reference evidence="4" key="2">
    <citation type="submission" date="2020-12" db="EMBL/GenBank/DDBJ databases">
        <title>New Spironucleus salmonicida genome in near-complete chromosomes.</title>
        <authorList>
            <person name="Xu F."/>
            <person name="Kurt Z."/>
            <person name="Jimenez-Gonzalez A."/>
            <person name="Astvaldsson A."/>
            <person name="Andersson J.O."/>
            <person name="Svard S.G."/>
        </authorList>
    </citation>
    <scope>NUCLEOTIDE SEQUENCE</scope>
    <source>
        <strain evidence="4">ATCC 50377</strain>
    </source>
</reference>
<dbReference type="VEuPathDB" id="GiardiaDB:SS50377_28072"/>